<keyword evidence="4" id="KW-1185">Reference proteome</keyword>
<gene>
    <name evidence="3" type="ORF">BSCA_0755</name>
</gene>
<accession>A0A087DGQ3</accession>
<sequence>MTANNTLSPMFREPALSPETGTAEPEDAERKARLLQAQAARIVELQGEIKTREDELESLKSQILDSHTPGTYQAGQLKVTVKNGPMRLDTAKLGKDYPATDYPQLYKSALDTRAVRGAFAPVALAGYQVAGKPQVVIS</sequence>
<feature type="coiled-coil region" evidence="1">
    <location>
        <begin position="35"/>
        <end position="62"/>
    </location>
</feature>
<dbReference type="eggNOG" id="ENOG502ZHMZ">
    <property type="taxonomic scope" value="Bacteria"/>
</dbReference>
<evidence type="ECO:0000313" key="4">
    <source>
        <dbReference type="Proteomes" id="UP000029033"/>
    </source>
</evidence>
<dbReference type="OrthoDB" id="3240317at2"/>
<protein>
    <submittedName>
        <fullName evidence="3">Uncharacterized protein</fullName>
    </submittedName>
</protein>
<name>A0A087DGQ3_9BIFI</name>
<evidence type="ECO:0000256" key="2">
    <source>
        <dbReference type="SAM" id="MobiDB-lite"/>
    </source>
</evidence>
<dbReference type="AlphaFoldDB" id="A0A087DGQ3"/>
<evidence type="ECO:0000256" key="1">
    <source>
        <dbReference type="SAM" id="Coils"/>
    </source>
</evidence>
<organism evidence="3 4">
    <name type="scientific">Bifidobacterium scardovii</name>
    <dbReference type="NCBI Taxonomy" id="158787"/>
    <lineage>
        <taxon>Bacteria</taxon>
        <taxon>Bacillati</taxon>
        <taxon>Actinomycetota</taxon>
        <taxon>Actinomycetes</taxon>
        <taxon>Bifidobacteriales</taxon>
        <taxon>Bifidobacteriaceae</taxon>
        <taxon>Bifidobacterium</taxon>
    </lineage>
</organism>
<dbReference type="EMBL" id="JGZO01000006">
    <property type="protein sequence ID" value="KFI94703.1"/>
    <property type="molecule type" value="Genomic_DNA"/>
</dbReference>
<dbReference type="STRING" id="158787.BSCA_0755"/>
<dbReference type="RefSeq" id="WP_033519139.1">
    <property type="nucleotide sequence ID" value="NZ_CAUPKV010000022.1"/>
</dbReference>
<comment type="caution">
    <text evidence="3">The sequence shown here is derived from an EMBL/GenBank/DDBJ whole genome shotgun (WGS) entry which is preliminary data.</text>
</comment>
<dbReference type="Proteomes" id="UP000029033">
    <property type="component" value="Unassembled WGS sequence"/>
</dbReference>
<evidence type="ECO:0000313" key="3">
    <source>
        <dbReference type="EMBL" id="KFI94703.1"/>
    </source>
</evidence>
<proteinExistence type="predicted"/>
<keyword evidence="1" id="KW-0175">Coiled coil</keyword>
<reference evidence="3 4" key="1">
    <citation type="submission" date="2014-03" db="EMBL/GenBank/DDBJ databases">
        <title>Genomics of Bifidobacteria.</title>
        <authorList>
            <person name="Ventura M."/>
            <person name="Milani C."/>
            <person name="Lugli G.A."/>
        </authorList>
    </citation>
    <scope>NUCLEOTIDE SEQUENCE [LARGE SCALE GENOMIC DNA]</scope>
    <source>
        <strain evidence="3 4">LMG 21589</strain>
    </source>
</reference>
<feature type="region of interest" description="Disordered" evidence="2">
    <location>
        <begin position="1"/>
        <end position="31"/>
    </location>
</feature>
<dbReference type="GeneID" id="85166439"/>